<dbReference type="GO" id="GO:0005737">
    <property type="term" value="C:cytoplasm"/>
    <property type="evidence" value="ECO:0007669"/>
    <property type="project" value="UniProtKB-SubCell"/>
</dbReference>
<dbReference type="GO" id="GO:0030488">
    <property type="term" value="P:tRNA methylation"/>
    <property type="evidence" value="ECO:0007669"/>
    <property type="project" value="UniProtKB-UniRule"/>
</dbReference>
<evidence type="ECO:0000256" key="2">
    <source>
        <dbReference type="ARBA" id="ARBA00009056"/>
    </source>
</evidence>
<dbReference type="GO" id="GO:0141101">
    <property type="term" value="F:tRNA(Ser) (uridine(44)-2'-O-)-methyltransferase activity"/>
    <property type="evidence" value="ECO:0007669"/>
    <property type="project" value="UniProtKB-EC"/>
</dbReference>
<evidence type="ECO:0000256" key="6">
    <source>
        <dbReference type="ARBA" id="ARBA00022691"/>
    </source>
</evidence>
<dbReference type="EMBL" id="JAIQCJ010002084">
    <property type="protein sequence ID" value="KAJ8783433.1"/>
    <property type="molecule type" value="Genomic_DNA"/>
</dbReference>
<protein>
    <recommendedName>
        <fullName evidence="9">tRNA (uracil-O(2)-)-methyltransferase</fullName>
        <ecNumber evidence="9">2.1.1.211</ecNumber>
    </recommendedName>
</protein>
<name>A0AB34GVZ4_ESCRO</name>
<proteinExistence type="inferred from homology"/>
<evidence type="ECO:0000256" key="1">
    <source>
        <dbReference type="ARBA" id="ARBA00004496"/>
    </source>
</evidence>
<evidence type="ECO:0000256" key="3">
    <source>
        <dbReference type="ARBA" id="ARBA00022490"/>
    </source>
</evidence>
<sequence>MKYSKAYQALKEKYKDMVKVWPEVTDPEKFVYEDVALAAYLLRRPRERGLWVEEDGFDARAASGRGRGRIPPPSAHPGITCVEAQGLGGGRSSCVRDDLSFHVGLCLNYSGVE</sequence>
<gene>
    <name evidence="10" type="ORF">J1605_009138</name>
</gene>
<comment type="caution">
    <text evidence="10">The sequence shown here is derived from an EMBL/GenBank/DDBJ whole genome shotgun (WGS) entry which is preliminary data.</text>
</comment>
<comment type="similarity">
    <text evidence="2 9">Belongs to the TRM44 family.</text>
</comment>
<dbReference type="EC" id="2.1.1.211" evidence="9"/>
<organism evidence="10 11">
    <name type="scientific">Eschrichtius robustus</name>
    <name type="common">California gray whale</name>
    <name type="synonym">Eschrichtius gibbosus</name>
    <dbReference type="NCBI Taxonomy" id="9764"/>
    <lineage>
        <taxon>Eukaryota</taxon>
        <taxon>Metazoa</taxon>
        <taxon>Chordata</taxon>
        <taxon>Craniata</taxon>
        <taxon>Vertebrata</taxon>
        <taxon>Euteleostomi</taxon>
        <taxon>Mammalia</taxon>
        <taxon>Eutheria</taxon>
        <taxon>Laurasiatheria</taxon>
        <taxon>Artiodactyla</taxon>
        <taxon>Whippomorpha</taxon>
        <taxon>Cetacea</taxon>
        <taxon>Mysticeti</taxon>
        <taxon>Eschrichtiidae</taxon>
        <taxon>Eschrichtius</taxon>
    </lineage>
</organism>
<dbReference type="InterPro" id="IPR011671">
    <property type="entry name" value="tRNA_uracil_MeTrfase"/>
</dbReference>
<keyword evidence="7 9" id="KW-0819">tRNA processing</keyword>
<evidence type="ECO:0000256" key="7">
    <source>
        <dbReference type="ARBA" id="ARBA00022694"/>
    </source>
</evidence>
<evidence type="ECO:0000256" key="5">
    <source>
        <dbReference type="ARBA" id="ARBA00022679"/>
    </source>
</evidence>
<keyword evidence="3 9" id="KW-0963">Cytoplasm</keyword>
<evidence type="ECO:0000256" key="4">
    <source>
        <dbReference type="ARBA" id="ARBA00022603"/>
    </source>
</evidence>
<dbReference type="Pfam" id="PF07757">
    <property type="entry name" value="AdoMet_MTase"/>
    <property type="match status" value="1"/>
</dbReference>
<evidence type="ECO:0000256" key="8">
    <source>
        <dbReference type="ARBA" id="ARBA00047957"/>
    </source>
</evidence>
<dbReference type="PANTHER" id="PTHR21210:SF0">
    <property type="entry name" value="TRNA (URACIL-O(2)-)-METHYLTRANSFERASE-RELATED"/>
    <property type="match status" value="1"/>
</dbReference>
<accession>A0AB34GVZ4</accession>
<comment type="function">
    <text evidence="9">Adenosyl-L-methionine (AdoMet)-dependent tRNA (uracil-O(2)-)-methyltransferase.</text>
</comment>
<dbReference type="Proteomes" id="UP001159641">
    <property type="component" value="Unassembled WGS sequence"/>
</dbReference>
<keyword evidence="5 9" id="KW-0808">Transferase</keyword>
<evidence type="ECO:0000313" key="11">
    <source>
        <dbReference type="Proteomes" id="UP001159641"/>
    </source>
</evidence>
<keyword evidence="4 9" id="KW-0489">Methyltransferase</keyword>
<keyword evidence="11" id="KW-1185">Reference proteome</keyword>
<keyword evidence="6 9" id="KW-0949">S-adenosyl-L-methionine</keyword>
<evidence type="ECO:0000313" key="10">
    <source>
        <dbReference type="EMBL" id="KAJ8783433.1"/>
    </source>
</evidence>
<comment type="subcellular location">
    <subcellularLocation>
        <location evidence="1 9">Cytoplasm</location>
    </subcellularLocation>
</comment>
<dbReference type="PANTHER" id="PTHR21210">
    <property type="entry name" value="TRNA (URACIL-O(2)-)-METHYLTRANSFERASE-RELATED"/>
    <property type="match status" value="1"/>
</dbReference>
<reference evidence="10 11" key="1">
    <citation type="submission" date="2022-11" db="EMBL/GenBank/DDBJ databases">
        <title>Whole genome sequence of Eschrichtius robustus ER-17-0199.</title>
        <authorList>
            <person name="Bruniche-Olsen A."/>
            <person name="Black A.N."/>
            <person name="Fields C.J."/>
            <person name="Walden K."/>
            <person name="Dewoody J.A."/>
        </authorList>
    </citation>
    <scope>NUCLEOTIDE SEQUENCE [LARGE SCALE GENOMIC DNA]</scope>
    <source>
        <strain evidence="10">ER-17-0199</strain>
        <tissue evidence="10">Blubber</tissue>
    </source>
</reference>
<evidence type="ECO:0000256" key="9">
    <source>
        <dbReference type="RuleBase" id="RU368004"/>
    </source>
</evidence>
<comment type="catalytic activity">
    <reaction evidence="8 9">
        <text>uridine(44) in tRNA(Ser) + S-adenosyl-L-methionine = 2'-O-methyluridine(44) in tRNA(Ser) + S-adenosyl-L-homocysteine + H(+)</text>
        <dbReference type="Rhea" id="RHEA:43100"/>
        <dbReference type="Rhea" id="RHEA-COMP:10339"/>
        <dbReference type="Rhea" id="RHEA-COMP:10340"/>
        <dbReference type="ChEBI" id="CHEBI:15378"/>
        <dbReference type="ChEBI" id="CHEBI:57856"/>
        <dbReference type="ChEBI" id="CHEBI:59789"/>
        <dbReference type="ChEBI" id="CHEBI:65315"/>
        <dbReference type="ChEBI" id="CHEBI:74478"/>
        <dbReference type="EC" id="2.1.1.211"/>
    </reaction>
</comment>
<dbReference type="AlphaFoldDB" id="A0AB34GVZ4"/>